<keyword evidence="5" id="KW-0805">Transcription regulation</keyword>
<dbReference type="SUPFAM" id="SSF46894">
    <property type="entry name" value="C-terminal effector domain of the bipartite response regulators"/>
    <property type="match status" value="1"/>
</dbReference>
<dbReference type="GO" id="GO:0032993">
    <property type="term" value="C:protein-DNA complex"/>
    <property type="evidence" value="ECO:0007669"/>
    <property type="project" value="TreeGrafter"/>
</dbReference>
<evidence type="ECO:0000256" key="6">
    <source>
        <dbReference type="ARBA" id="ARBA00023125"/>
    </source>
</evidence>
<sequence>MEPLILIVEDEPKLAEVLIQYLQKNNYRTHWIDEGLSAVDWVKENQPDLVLLDLMLPGKDGMEICREIRQFSQLPVLMTTAKVEEIDRLLGLELGADDYICKPYSPREVIARVKAVLRRVHMSPEPEHQLQLDPHRFQVSWQGESLILTTVEFHLIEKLAKEPGRIFSRQQLMDSIYNDHRVVSDRTIDSHIKKLRRKLDAITAGKELIRSVYGAGYKIEYPE</sequence>
<dbReference type="InterPro" id="IPR016032">
    <property type="entry name" value="Sig_transdc_resp-reg_C-effctor"/>
</dbReference>
<keyword evidence="2" id="KW-0963">Cytoplasm</keyword>
<evidence type="ECO:0000256" key="3">
    <source>
        <dbReference type="ARBA" id="ARBA00022553"/>
    </source>
</evidence>
<evidence type="ECO:0000256" key="1">
    <source>
        <dbReference type="ARBA" id="ARBA00004496"/>
    </source>
</evidence>
<evidence type="ECO:0000259" key="11">
    <source>
        <dbReference type="PROSITE" id="PS51755"/>
    </source>
</evidence>
<feature type="domain" description="Response regulatory" evidence="10">
    <location>
        <begin position="4"/>
        <end position="117"/>
    </location>
</feature>
<evidence type="ECO:0000256" key="9">
    <source>
        <dbReference type="PROSITE-ProRule" id="PRU01091"/>
    </source>
</evidence>
<dbReference type="SUPFAM" id="SSF52172">
    <property type="entry name" value="CheY-like"/>
    <property type="match status" value="1"/>
</dbReference>
<dbReference type="OrthoDB" id="9802426at2"/>
<dbReference type="FunFam" id="1.10.10.10:FF:000117">
    <property type="entry name" value="Two-component system response regulator BaeR"/>
    <property type="match status" value="1"/>
</dbReference>
<dbReference type="FunFam" id="3.40.50.2300:FF:000001">
    <property type="entry name" value="DNA-binding response regulator PhoB"/>
    <property type="match status" value="1"/>
</dbReference>
<dbReference type="InterPro" id="IPR001789">
    <property type="entry name" value="Sig_transdc_resp-reg_receiver"/>
</dbReference>
<accession>A0A2V1GYW9</accession>
<feature type="DNA-binding region" description="OmpR/PhoB-type" evidence="9">
    <location>
        <begin position="121"/>
        <end position="221"/>
    </location>
</feature>
<dbReference type="InterPro" id="IPR011006">
    <property type="entry name" value="CheY-like_superfamily"/>
</dbReference>
<dbReference type="AlphaFoldDB" id="A0A2V1GYW9"/>
<dbReference type="PANTHER" id="PTHR48111">
    <property type="entry name" value="REGULATOR OF RPOS"/>
    <property type="match status" value="1"/>
</dbReference>
<organism evidence="12 13">
    <name type="scientific">Pelagibaculum spongiae</name>
    <dbReference type="NCBI Taxonomy" id="2080658"/>
    <lineage>
        <taxon>Bacteria</taxon>
        <taxon>Pseudomonadati</taxon>
        <taxon>Pseudomonadota</taxon>
        <taxon>Gammaproteobacteria</taxon>
        <taxon>Oceanospirillales</taxon>
        <taxon>Pelagibaculum</taxon>
    </lineage>
</organism>
<comment type="caution">
    <text evidence="12">The sequence shown here is derived from an EMBL/GenBank/DDBJ whole genome shotgun (WGS) entry which is preliminary data.</text>
</comment>
<evidence type="ECO:0000256" key="7">
    <source>
        <dbReference type="ARBA" id="ARBA00023163"/>
    </source>
</evidence>
<dbReference type="InterPro" id="IPR036388">
    <property type="entry name" value="WH-like_DNA-bd_sf"/>
</dbReference>
<dbReference type="PROSITE" id="PS50110">
    <property type="entry name" value="RESPONSE_REGULATORY"/>
    <property type="match status" value="1"/>
</dbReference>
<keyword evidence="3 8" id="KW-0597">Phosphoprotein</keyword>
<dbReference type="SMART" id="SM00862">
    <property type="entry name" value="Trans_reg_C"/>
    <property type="match status" value="1"/>
</dbReference>
<evidence type="ECO:0000259" key="10">
    <source>
        <dbReference type="PROSITE" id="PS50110"/>
    </source>
</evidence>
<comment type="subcellular location">
    <subcellularLocation>
        <location evidence="1">Cytoplasm</location>
    </subcellularLocation>
</comment>
<dbReference type="GO" id="GO:0000156">
    <property type="term" value="F:phosphorelay response regulator activity"/>
    <property type="evidence" value="ECO:0007669"/>
    <property type="project" value="TreeGrafter"/>
</dbReference>
<dbReference type="CDD" id="cd19938">
    <property type="entry name" value="REC_OmpR_BaeR-like"/>
    <property type="match status" value="1"/>
</dbReference>
<dbReference type="Gene3D" id="3.40.50.2300">
    <property type="match status" value="1"/>
</dbReference>
<keyword evidence="13" id="KW-1185">Reference proteome</keyword>
<dbReference type="GO" id="GO:0000976">
    <property type="term" value="F:transcription cis-regulatory region binding"/>
    <property type="evidence" value="ECO:0007669"/>
    <property type="project" value="TreeGrafter"/>
</dbReference>
<dbReference type="SMART" id="SM00448">
    <property type="entry name" value="REC"/>
    <property type="match status" value="1"/>
</dbReference>
<keyword evidence="7" id="KW-0804">Transcription</keyword>
<dbReference type="Proteomes" id="UP000244906">
    <property type="component" value="Unassembled WGS sequence"/>
</dbReference>
<dbReference type="PROSITE" id="PS51755">
    <property type="entry name" value="OMPR_PHOB"/>
    <property type="match status" value="1"/>
</dbReference>
<dbReference type="Pfam" id="PF00072">
    <property type="entry name" value="Response_reg"/>
    <property type="match status" value="1"/>
</dbReference>
<evidence type="ECO:0000256" key="5">
    <source>
        <dbReference type="ARBA" id="ARBA00023015"/>
    </source>
</evidence>
<name>A0A2V1GYW9_9GAMM</name>
<dbReference type="GO" id="GO:0045893">
    <property type="term" value="P:positive regulation of DNA-templated transcription"/>
    <property type="evidence" value="ECO:0007669"/>
    <property type="project" value="UniProtKB-ARBA"/>
</dbReference>
<evidence type="ECO:0000313" key="12">
    <source>
        <dbReference type="EMBL" id="PVZ66329.1"/>
    </source>
</evidence>
<keyword evidence="6 9" id="KW-0238">DNA-binding</keyword>
<dbReference type="Gene3D" id="6.10.250.690">
    <property type="match status" value="1"/>
</dbReference>
<dbReference type="Gene3D" id="1.10.10.10">
    <property type="entry name" value="Winged helix-like DNA-binding domain superfamily/Winged helix DNA-binding domain"/>
    <property type="match status" value="1"/>
</dbReference>
<dbReference type="PANTHER" id="PTHR48111:SF4">
    <property type="entry name" value="DNA-BINDING DUAL TRANSCRIPTIONAL REGULATOR OMPR"/>
    <property type="match status" value="1"/>
</dbReference>
<evidence type="ECO:0000313" key="13">
    <source>
        <dbReference type="Proteomes" id="UP000244906"/>
    </source>
</evidence>
<evidence type="ECO:0000256" key="2">
    <source>
        <dbReference type="ARBA" id="ARBA00022490"/>
    </source>
</evidence>
<reference evidence="12 13" key="1">
    <citation type="submission" date="2018-04" db="EMBL/GenBank/DDBJ databases">
        <title>Thalassorhabdus spongiae gen. nov., sp. nov., isolated from a marine sponge in South-West Iceland.</title>
        <authorList>
            <person name="Knobloch S."/>
            <person name="Daussin A."/>
            <person name="Johannsson R."/>
            <person name="Marteinsson V.T."/>
        </authorList>
    </citation>
    <scope>NUCLEOTIDE SEQUENCE [LARGE SCALE GENOMIC DNA]</scope>
    <source>
        <strain evidence="12 13">Hp12</strain>
    </source>
</reference>
<feature type="domain" description="OmpR/PhoB-type" evidence="11">
    <location>
        <begin position="121"/>
        <end position="221"/>
    </location>
</feature>
<dbReference type="InterPro" id="IPR039420">
    <property type="entry name" value="WalR-like"/>
</dbReference>
<dbReference type="CDD" id="cd00383">
    <property type="entry name" value="trans_reg_C"/>
    <property type="match status" value="1"/>
</dbReference>
<gene>
    <name evidence="12" type="ORF">DC094_16665</name>
</gene>
<dbReference type="RefSeq" id="WP_116688250.1">
    <property type="nucleotide sequence ID" value="NZ_CAWNYD010000008.1"/>
</dbReference>
<evidence type="ECO:0000256" key="8">
    <source>
        <dbReference type="PROSITE-ProRule" id="PRU00169"/>
    </source>
</evidence>
<dbReference type="GO" id="GO:0005829">
    <property type="term" value="C:cytosol"/>
    <property type="evidence" value="ECO:0007669"/>
    <property type="project" value="TreeGrafter"/>
</dbReference>
<protein>
    <submittedName>
        <fullName evidence="12">Two-component system response regulator BaeR</fullName>
    </submittedName>
</protein>
<feature type="modified residue" description="4-aspartylphosphate" evidence="8">
    <location>
        <position position="53"/>
    </location>
</feature>
<dbReference type="Pfam" id="PF00486">
    <property type="entry name" value="Trans_reg_C"/>
    <property type="match status" value="1"/>
</dbReference>
<keyword evidence="4" id="KW-0902">Two-component regulatory system</keyword>
<proteinExistence type="predicted"/>
<dbReference type="EMBL" id="QDDL01000008">
    <property type="protein sequence ID" value="PVZ66329.1"/>
    <property type="molecule type" value="Genomic_DNA"/>
</dbReference>
<evidence type="ECO:0000256" key="4">
    <source>
        <dbReference type="ARBA" id="ARBA00023012"/>
    </source>
</evidence>
<dbReference type="InterPro" id="IPR001867">
    <property type="entry name" value="OmpR/PhoB-type_DNA-bd"/>
</dbReference>